<evidence type="ECO:0000313" key="2">
    <source>
        <dbReference type="Proteomes" id="UP000177371"/>
    </source>
</evidence>
<organism evidence="1 2">
    <name type="scientific">candidate division WWE3 bacterium RBG_16_37_10</name>
    <dbReference type="NCBI Taxonomy" id="1802610"/>
    <lineage>
        <taxon>Bacteria</taxon>
        <taxon>Katanobacteria</taxon>
    </lineage>
</organism>
<dbReference type="EMBL" id="MEUT01000039">
    <property type="protein sequence ID" value="OGC50148.1"/>
    <property type="molecule type" value="Genomic_DNA"/>
</dbReference>
<sequence length="205" mass="23907">MTSVFKLTPLEDTTLQKYHDTAIKDLNEFFGRKWLNNTPKIFVLDNRETINLFQERETESWLVGFSMGNSVCILNPANISRESSQDGSKYNIEKLIKHEMCHSFFQKTFGMTNFLWITEGVSIYVADQFDMFPIPSKFDGFLDGKKTYQESGAIIKLLFDKYGKDKLFDFLKKQSGIKEMEELKTVFEGVFDAKLEYSFFESLIH</sequence>
<gene>
    <name evidence="1" type="ORF">A2W32_00945</name>
</gene>
<proteinExistence type="predicted"/>
<dbReference type="AlphaFoldDB" id="A0A1F4UYZ3"/>
<protein>
    <recommendedName>
        <fullName evidence="3">Peptidase MA-like domain-containing protein</fullName>
    </recommendedName>
</protein>
<evidence type="ECO:0000313" key="1">
    <source>
        <dbReference type="EMBL" id="OGC50148.1"/>
    </source>
</evidence>
<dbReference type="Proteomes" id="UP000177371">
    <property type="component" value="Unassembled WGS sequence"/>
</dbReference>
<name>A0A1F4UYZ3_UNCKA</name>
<accession>A0A1F4UYZ3</accession>
<comment type="caution">
    <text evidence="1">The sequence shown here is derived from an EMBL/GenBank/DDBJ whole genome shotgun (WGS) entry which is preliminary data.</text>
</comment>
<evidence type="ECO:0008006" key="3">
    <source>
        <dbReference type="Google" id="ProtNLM"/>
    </source>
</evidence>
<reference evidence="1 2" key="1">
    <citation type="journal article" date="2016" name="Nat. Commun.">
        <title>Thousands of microbial genomes shed light on interconnected biogeochemical processes in an aquifer system.</title>
        <authorList>
            <person name="Anantharaman K."/>
            <person name="Brown C.T."/>
            <person name="Hug L.A."/>
            <person name="Sharon I."/>
            <person name="Castelle C.J."/>
            <person name="Probst A.J."/>
            <person name="Thomas B.C."/>
            <person name="Singh A."/>
            <person name="Wilkins M.J."/>
            <person name="Karaoz U."/>
            <person name="Brodie E.L."/>
            <person name="Williams K.H."/>
            <person name="Hubbard S.S."/>
            <person name="Banfield J.F."/>
        </authorList>
    </citation>
    <scope>NUCLEOTIDE SEQUENCE [LARGE SCALE GENOMIC DNA]</scope>
</reference>